<reference evidence="3" key="1">
    <citation type="journal article" date="2015" name="Proc. Natl. Acad. Sci. U.S.A.">
        <title>Genome sequencing of adzuki bean (Vigna angularis) provides insight into high starch and low fat accumulation and domestication.</title>
        <authorList>
            <person name="Yang K."/>
            <person name="Tian Z."/>
            <person name="Chen C."/>
            <person name="Luo L."/>
            <person name="Zhao B."/>
            <person name="Wang Z."/>
            <person name="Yu L."/>
            <person name="Li Y."/>
            <person name="Sun Y."/>
            <person name="Li W."/>
            <person name="Chen Y."/>
            <person name="Li Y."/>
            <person name="Zhang Y."/>
            <person name="Ai D."/>
            <person name="Zhao J."/>
            <person name="Shang C."/>
            <person name="Ma Y."/>
            <person name="Wu B."/>
            <person name="Wang M."/>
            <person name="Gao L."/>
            <person name="Sun D."/>
            <person name="Zhang P."/>
            <person name="Guo F."/>
            <person name="Wang W."/>
            <person name="Li Y."/>
            <person name="Wang J."/>
            <person name="Varshney R.K."/>
            <person name="Wang J."/>
            <person name="Ling H.Q."/>
            <person name="Wan P."/>
        </authorList>
    </citation>
    <scope>NUCLEOTIDE SEQUENCE</scope>
    <source>
        <strain evidence="3">cv. Jingnong 6</strain>
    </source>
</reference>
<organism evidence="2 3">
    <name type="scientific">Phaseolus angularis</name>
    <name type="common">Azuki bean</name>
    <name type="synonym">Vigna angularis</name>
    <dbReference type="NCBI Taxonomy" id="3914"/>
    <lineage>
        <taxon>Eukaryota</taxon>
        <taxon>Viridiplantae</taxon>
        <taxon>Streptophyta</taxon>
        <taxon>Embryophyta</taxon>
        <taxon>Tracheophyta</taxon>
        <taxon>Spermatophyta</taxon>
        <taxon>Magnoliopsida</taxon>
        <taxon>eudicotyledons</taxon>
        <taxon>Gunneridae</taxon>
        <taxon>Pentapetalae</taxon>
        <taxon>rosids</taxon>
        <taxon>fabids</taxon>
        <taxon>Fabales</taxon>
        <taxon>Fabaceae</taxon>
        <taxon>Papilionoideae</taxon>
        <taxon>50 kb inversion clade</taxon>
        <taxon>NPAAA clade</taxon>
        <taxon>indigoferoid/millettioid clade</taxon>
        <taxon>Phaseoleae</taxon>
        <taxon>Vigna</taxon>
    </lineage>
</organism>
<dbReference type="Gramene" id="KOM48550">
    <property type="protein sequence ID" value="KOM48550"/>
    <property type="gene ID" value="LR48_Vigan07g225400"/>
</dbReference>
<keyword evidence="1" id="KW-0732">Signal</keyword>
<proteinExistence type="predicted"/>
<accession>A0A0L9V0C5</accession>
<evidence type="ECO:0000256" key="1">
    <source>
        <dbReference type="SAM" id="SignalP"/>
    </source>
</evidence>
<dbReference type="EMBL" id="CM003377">
    <property type="protein sequence ID" value="KOM48550.1"/>
    <property type="molecule type" value="Genomic_DNA"/>
</dbReference>
<evidence type="ECO:0000313" key="2">
    <source>
        <dbReference type="EMBL" id="KOM48550.1"/>
    </source>
</evidence>
<sequence length="203" mass="22636">MFHLTISIVSLLALAQPSQEKYYQCLYYILYFDLPYDSTIMGNNRTPKELIELSASVQTQCATVVAATFRCHYRHRWPPSQFRRVTCGSGPSLRATANHAGFESHFSITRRPAALLFGQSVVVAAAERHLLRRSQGLVGATEKDLARDVKSRFENVILSKINSKFDVQAPFVVVQAPFAVVQAPFAVVQASYASNDCRPPSPR</sequence>
<feature type="chain" id="PRO_5012136066" evidence="1">
    <location>
        <begin position="16"/>
        <end position="203"/>
    </location>
</feature>
<dbReference type="AlphaFoldDB" id="A0A0L9V0C5"/>
<name>A0A0L9V0C5_PHAAN</name>
<feature type="signal peptide" evidence="1">
    <location>
        <begin position="1"/>
        <end position="15"/>
    </location>
</feature>
<gene>
    <name evidence="2" type="ORF">LR48_Vigan07g225400</name>
</gene>
<protein>
    <submittedName>
        <fullName evidence="2">Uncharacterized protein</fullName>
    </submittedName>
</protein>
<evidence type="ECO:0000313" key="3">
    <source>
        <dbReference type="Proteomes" id="UP000053144"/>
    </source>
</evidence>
<dbReference type="Proteomes" id="UP000053144">
    <property type="component" value="Chromosome 7"/>
</dbReference>